<dbReference type="OrthoDB" id="5074901at2"/>
<dbReference type="Proteomes" id="UP000182241">
    <property type="component" value="Unassembled WGS sequence"/>
</dbReference>
<reference evidence="2" key="1">
    <citation type="submission" date="2016-10" db="EMBL/GenBank/DDBJ databases">
        <authorList>
            <person name="Varghese N."/>
            <person name="Submissions S."/>
        </authorList>
    </citation>
    <scope>NUCLEOTIDE SEQUENCE [LARGE SCALE GENOMIC DNA]</scope>
    <source>
        <strain evidence="2">DSM 44234</strain>
    </source>
</reference>
<evidence type="ECO:0000313" key="1">
    <source>
        <dbReference type="EMBL" id="SEC84388.1"/>
    </source>
</evidence>
<proteinExistence type="predicted"/>
<keyword evidence="2" id="KW-1185">Reference proteome</keyword>
<dbReference type="STRING" id="57704.SAMN04489793_3335"/>
<protein>
    <recommendedName>
        <fullName evidence="3">DNA binding domain-containing protein, excisionase family</fullName>
    </recommendedName>
</protein>
<dbReference type="AlphaFoldDB" id="A0A1H4VV93"/>
<name>A0A1H4VV93_TSUTY</name>
<accession>A0A1H4VV93</accession>
<organism evidence="1 2">
    <name type="scientific">Tsukamurella tyrosinosolvens</name>
    <dbReference type="NCBI Taxonomy" id="57704"/>
    <lineage>
        <taxon>Bacteria</taxon>
        <taxon>Bacillati</taxon>
        <taxon>Actinomycetota</taxon>
        <taxon>Actinomycetes</taxon>
        <taxon>Mycobacteriales</taxon>
        <taxon>Tsukamurellaceae</taxon>
        <taxon>Tsukamurella</taxon>
    </lineage>
</organism>
<dbReference type="RefSeq" id="WP_068743007.1">
    <property type="nucleotide sequence ID" value="NZ_FNSA01000003.1"/>
</dbReference>
<evidence type="ECO:0000313" key="2">
    <source>
        <dbReference type="Proteomes" id="UP000182241"/>
    </source>
</evidence>
<gene>
    <name evidence="1" type="ORF">SAMN04489793_3335</name>
</gene>
<dbReference type="EMBL" id="FNSA01000003">
    <property type="protein sequence ID" value="SEC84388.1"/>
    <property type="molecule type" value="Genomic_DNA"/>
</dbReference>
<sequence length="225" mass="24320">MDEFTSTEAADRLGVTPRRVRALLAAGDLIETRRVGGSVLIDARSVDHLERASASTGRSGRPWTAARAWAAITLLAGGEPDWLSTVQDRRLRAHLPRVDAETLVFKLRRRANVERYAGPTGPSALVVPTAGYALRDEHTAALFGLAAGAGDWRGYCASSDREAVIDELDLYASSRPDHTLLVVDDKRWIEAAAGPILVAVDLAESSATRERSAGLRALEEALRRV</sequence>
<evidence type="ECO:0008006" key="3">
    <source>
        <dbReference type="Google" id="ProtNLM"/>
    </source>
</evidence>